<evidence type="ECO:0000313" key="16">
    <source>
        <dbReference type="Proteomes" id="UP000305778"/>
    </source>
</evidence>
<keyword evidence="8" id="KW-0012">Acyltransferase</keyword>
<dbReference type="InterPro" id="IPR031641">
    <property type="entry name" value="PapA_C"/>
</dbReference>
<feature type="region of interest" description="Disordered" evidence="12">
    <location>
        <begin position="412"/>
        <end position="440"/>
    </location>
</feature>
<evidence type="ECO:0000256" key="2">
    <source>
        <dbReference type="ARBA" id="ARBA00000625"/>
    </source>
</evidence>
<accession>A0A4U0S2X5</accession>
<protein>
    <recommendedName>
        <fullName evidence="6">Phthiocerol/phthiodiolone dimycocerosyl transferase</fullName>
        <ecNumber evidence="5">2.3.1.282</ecNumber>
    </recommendedName>
    <alternativeName>
        <fullName evidence="11">Acyltransferase PapA5</fullName>
    </alternativeName>
    <alternativeName>
        <fullName evidence="9">Phthiocerol/phthiodiolone O-acyltransferase</fullName>
    </alternativeName>
    <alternativeName>
        <fullName evidence="10">Polyketide synthase-associated protein A5</fullName>
    </alternativeName>
</protein>
<name>A0A4U0S2X5_9ACTN</name>
<gene>
    <name evidence="15" type="ORF">FCI23_36780</name>
</gene>
<evidence type="ECO:0000256" key="6">
    <source>
        <dbReference type="ARBA" id="ARBA00013449"/>
    </source>
</evidence>
<comment type="catalytic activity">
    <reaction evidence="1">
        <text>2 a mycocerosyl-[mycocerosic acid synthase] + a phthiocerol = a dimycocerosyl phthiocerol + 2 holo-[mycocerosic acid synthase].</text>
        <dbReference type="EC" id="2.3.1.282"/>
    </reaction>
</comment>
<evidence type="ECO:0000259" key="13">
    <source>
        <dbReference type="Pfam" id="PF00668"/>
    </source>
</evidence>
<feature type="region of interest" description="Disordered" evidence="12">
    <location>
        <begin position="153"/>
        <end position="172"/>
    </location>
</feature>
<dbReference type="EMBL" id="SUMC01000055">
    <property type="protein sequence ID" value="TKA03212.1"/>
    <property type="molecule type" value="Genomic_DNA"/>
</dbReference>
<dbReference type="PANTHER" id="PTHR28037">
    <property type="entry name" value="ALCOHOL O-ACETYLTRANSFERASE 1-RELATED"/>
    <property type="match status" value="1"/>
</dbReference>
<evidence type="ECO:0000313" key="15">
    <source>
        <dbReference type="EMBL" id="TKA03212.1"/>
    </source>
</evidence>
<dbReference type="OrthoDB" id="4084257at2"/>
<dbReference type="Proteomes" id="UP000305778">
    <property type="component" value="Unassembled WGS sequence"/>
</dbReference>
<dbReference type="InterPro" id="IPR023213">
    <property type="entry name" value="CAT-like_dom_sf"/>
</dbReference>
<comment type="similarity">
    <text evidence="4">Belongs to the acyltransferase PapA5 family.</text>
</comment>
<evidence type="ECO:0000256" key="11">
    <source>
        <dbReference type="ARBA" id="ARBA00033407"/>
    </source>
</evidence>
<comment type="catalytic activity">
    <reaction evidence="2">
        <text>2 a mycocerosyl-[mycocerosic acid synthase] + a phenolphthiocerol = a dimycocerosyl phenolphthiocerol + 2 holo-[mycocerosic acid synthase].</text>
        <dbReference type="EC" id="2.3.1.282"/>
    </reaction>
</comment>
<sequence length="440" mass="47483">MTEIQNVRRRLSPTERFMWAAGETLPVNFTATGRVQGRVTPDRLRVALAAVRRRHPLLGVRIAGPGRWQAWLTTEDVPDPELRVIRADSPDTWARVVEEELRRRFDTAAGPLVRFVLVDAGDSFDLVGVYHHLVADAVSAGIVLRDVLQRLADPRPEPSPGTGPVIAPPADDLLPGCRVNPTDLLKVARMLRGAARPPRPAGRLVYSTWSLGADETATLLARCRAEGTTLQSALCAAFARALAHRVPQPARIAVAADLRRILNPVAHEAVGLYATSFLLPVDGTGRGDVWGLARDVRADLHSRLAPAALRPLVRAFRLLPFLPRTTISSALRRGEEKGARFDVSISNARLSIPLDYGPLRLSACYGAAHTSLSGAPLVLVAGLGGRIFFGVTSTDGDGCEQLCERAMAHLMGSPSGGSRDRVVHSSVPGTPEVHGTRRTR</sequence>
<dbReference type="InterPro" id="IPR001242">
    <property type="entry name" value="Condensation_dom"/>
</dbReference>
<evidence type="ECO:0000256" key="10">
    <source>
        <dbReference type="ARBA" id="ARBA00032317"/>
    </source>
</evidence>
<feature type="domain" description="Condensation" evidence="13">
    <location>
        <begin position="28"/>
        <end position="148"/>
    </location>
</feature>
<evidence type="ECO:0000256" key="1">
    <source>
        <dbReference type="ARBA" id="ARBA00000026"/>
    </source>
</evidence>
<keyword evidence="16" id="KW-1185">Reference proteome</keyword>
<evidence type="ECO:0000256" key="9">
    <source>
        <dbReference type="ARBA" id="ARBA00030465"/>
    </source>
</evidence>
<reference evidence="15 16" key="1">
    <citation type="submission" date="2019-04" db="EMBL/GenBank/DDBJ databases">
        <title>Streptomyces oryziradicis sp. nov., a novel actinomycete isolated from rhizosphere soil of rice (Oryza sativa L.).</title>
        <authorList>
            <person name="Li C."/>
        </authorList>
    </citation>
    <scope>NUCLEOTIDE SEQUENCE [LARGE SCALE GENOMIC DNA]</scope>
    <source>
        <strain evidence="15 16">NEAU-C40</strain>
    </source>
</reference>
<evidence type="ECO:0000259" key="14">
    <source>
        <dbReference type="Pfam" id="PF16911"/>
    </source>
</evidence>
<comment type="catalytic activity">
    <reaction evidence="3">
        <text>2 a mycocerosyl-[mycocerosic acid synthase] + a phthiodiolone = a dimycocerosyl phthiodiolone + 2 holo-[mycocerosic acid synthase].</text>
        <dbReference type="EC" id="2.3.1.282"/>
    </reaction>
</comment>
<evidence type="ECO:0000256" key="12">
    <source>
        <dbReference type="SAM" id="MobiDB-lite"/>
    </source>
</evidence>
<dbReference type="Gene3D" id="3.30.559.10">
    <property type="entry name" value="Chloramphenicol acetyltransferase-like domain"/>
    <property type="match status" value="1"/>
</dbReference>
<comment type="caution">
    <text evidence="15">The sequence shown here is derived from an EMBL/GenBank/DDBJ whole genome shotgun (WGS) entry which is preliminary data.</text>
</comment>
<dbReference type="GO" id="GO:0008610">
    <property type="term" value="P:lipid biosynthetic process"/>
    <property type="evidence" value="ECO:0007669"/>
    <property type="project" value="UniProtKB-ARBA"/>
</dbReference>
<evidence type="ECO:0000256" key="5">
    <source>
        <dbReference type="ARBA" id="ARBA00012866"/>
    </source>
</evidence>
<organism evidence="15 16">
    <name type="scientific">Actinacidiphila oryziradicis</name>
    <dbReference type="NCBI Taxonomy" id="2571141"/>
    <lineage>
        <taxon>Bacteria</taxon>
        <taxon>Bacillati</taxon>
        <taxon>Actinomycetota</taxon>
        <taxon>Actinomycetes</taxon>
        <taxon>Kitasatosporales</taxon>
        <taxon>Streptomycetaceae</taxon>
        <taxon>Actinacidiphila</taxon>
    </lineage>
</organism>
<proteinExistence type="inferred from homology"/>
<evidence type="ECO:0000256" key="8">
    <source>
        <dbReference type="ARBA" id="ARBA00023315"/>
    </source>
</evidence>
<dbReference type="Pfam" id="PF00668">
    <property type="entry name" value="Condensation"/>
    <property type="match status" value="1"/>
</dbReference>
<dbReference type="Pfam" id="PF16911">
    <property type="entry name" value="PapA_C"/>
    <property type="match status" value="1"/>
</dbReference>
<dbReference type="EC" id="2.3.1.282" evidence="5"/>
<evidence type="ECO:0000256" key="4">
    <source>
        <dbReference type="ARBA" id="ARBA00006558"/>
    </source>
</evidence>
<feature type="domain" description="Phthiocerol/phthiodiolone dimycocerosyl transferase C-terminal" evidence="14">
    <location>
        <begin position="205"/>
        <end position="311"/>
    </location>
</feature>
<evidence type="ECO:0000256" key="3">
    <source>
        <dbReference type="ARBA" id="ARBA00001907"/>
    </source>
</evidence>
<dbReference type="RefSeq" id="WP_136728519.1">
    <property type="nucleotide sequence ID" value="NZ_SUMC01000055.1"/>
</dbReference>
<dbReference type="SUPFAM" id="SSF52777">
    <property type="entry name" value="CoA-dependent acyltransferases"/>
    <property type="match status" value="2"/>
</dbReference>
<evidence type="ECO:0000256" key="7">
    <source>
        <dbReference type="ARBA" id="ARBA00022679"/>
    </source>
</evidence>
<dbReference type="Gene3D" id="3.30.559.30">
    <property type="entry name" value="Nonribosomal peptide synthetase, condensation domain"/>
    <property type="match status" value="1"/>
</dbReference>
<dbReference type="GO" id="GO:0016746">
    <property type="term" value="F:acyltransferase activity"/>
    <property type="evidence" value="ECO:0007669"/>
    <property type="project" value="UniProtKB-KW"/>
</dbReference>
<dbReference type="PANTHER" id="PTHR28037:SF1">
    <property type="entry name" value="ALCOHOL O-ACETYLTRANSFERASE 1-RELATED"/>
    <property type="match status" value="1"/>
</dbReference>
<dbReference type="AlphaFoldDB" id="A0A4U0S2X5"/>
<keyword evidence="7" id="KW-0808">Transferase</keyword>
<dbReference type="InterPro" id="IPR052058">
    <property type="entry name" value="Alcohol_O-acetyltransferase"/>
</dbReference>